<reference evidence="1 2" key="1">
    <citation type="submission" date="2020-11" db="EMBL/GenBank/DDBJ databases">
        <title>Fusibacter basophilias sp. nov.</title>
        <authorList>
            <person name="Qiu D."/>
        </authorList>
    </citation>
    <scope>NUCLEOTIDE SEQUENCE [LARGE SCALE GENOMIC DNA]</scope>
    <source>
        <strain evidence="1 2">Q10-2</strain>
    </source>
</reference>
<dbReference type="EMBL" id="JADKNH010000002">
    <property type="protein sequence ID" value="MBF4692229.1"/>
    <property type="molecule type" value="Genomic_DNA"/>
</dbReference>
<dbReference type="Proteomes" id="UP000614200">
    <property type="component" value="Unassembled WGS sequence"/>
</dbReference>
<sequence length="137" mass="15137">MGFLKKFKQGATDAIKMYDKVKTNKKLTYDELYEIMKDGTYSIGVPEIKGSGIMRCIKFPPVDKYLVQVAVTGTTITITRVYSGVEGFAKEAMGNALTDGMYDVLNKENIDLNRATREVGEVLSGLLGEKGLLKDKP</sequence>
<proteinExistence type="predicted"/>
<accession>A0ABR9ZP92</accession>
<organism evidence="1 2">
    <name type="scientific">Fusibacter ferrireducens</name>
    <dbReference type="NCBI Taxonomy" id="2785058"/>
    <lineage>
        <taxon>Bacteria</taxon>
        <taxon>Bacillati</taxon>
        <taxon>Bacillota</taxon>
        <taxon>Clostridia</taxon>
        <taxon>Eubacteriales</taxon>
        <taxon>Eubacteriales Family XII. Incertae Sedis</taxon>
        <taxon>Fusibacter</taxon>
    </lineage>
</organism>
<name>A0ABR9ZP92_9FIRM</name>
<dbReference type="RefSeq" id="WP_194700469.1">
    <property type="nucleotide sequence ID" value="NZ_JADKNH010000002.1"/>
</dbReference>
<comment type="caution">
    <text evidence="1">The sequence shown here is derived from an EMBL/GenBank/DDBJ whole genome shotgun (WGS) entry which is preliminary data.</text>
</comment>
<evidence type="ECO:0000313" key="2">
    <source>
        <dbReference type="Proteomes" id="UP000614200"/>
    </source>
</evidence>
<keyword evidence="2" id="KW-1185">Reference proteome</keyword>
<gene>
    <name evidence="1" type="ORF">ISU02_03840</name>
</gene>
<evidence type="ECO:0000313" key="1">
    <source>
        <dbReference type="EMBL" id="MBF4692229.1"/>
    </source>
</evidence>
<protein>
    <submittedName>
        <fullName evidence="1">Uncharacterized protein</fullName>
    </submittedName>
</protein>